<comment type="caution">
    <text evidence="1">The sequence shown here is derived from an EMBL/GenBank/DDBJ whole genome shotgun (WGS) entry which is preliminary data.</text>
</comment>
<dbReference type="InterPro" id="IPR014710">
    <property type="entry name" value="RmlC-like_jellyroll"/>
</dbReference>
<protein>
    <recommendedName>
        <fullName evidence="3">Cupin</fullName>
    </recommendedName>
</protein>
<organism evidence="1 2">
    <name type="scientific">Paraburkholderia domus</name>
    <dbReference type="NCBI Taxonomy" id="2793075"/>
    <lineage>
        <taxon>Bacteria</taxon>
        <taxon>Pseudomonadati</taxon>
        <taxon>Pseudomonadota</taxon>
        <taxon>Betaproteobacteria</taxon>
        <taxon>Burkholderiales</taxon>
        <taxon>Burkholderiaceae</taxon>
        <taxon>Paraburkholderia</taxon>
    </lineage>
</organism>
<reference evidence="1" key="1">
    <citation type="submission" date="2021-02" db="EMBL/GenBank/DDBJ databases">
        <authorList>
            <person name="Vanwijnsberghe S."/>
        </authorList>
    </citation>
    <scope>NUCLEOTIDE SEQUENCE</scope>
    <source>
        <strain evidence="1">R-70211</strain>
    </source>
</reference>
<dbReference type="RefSeq" id="WP_201073152.1">
    <property type="nucleotide sequence ID" value="NZ_CAJNAS010000008.1"/>
</dbReference>
<evidence type="ECO:0000313" key="2">
    <source>
        <dbReference type="Proteomes" id="UP000675121"/>
    </source>
</evidence>
<dbReference type="EMBL" id="CAJNAS010000008">
    <property type="protein sequence ID" value="CAE6901199.1"/>
    <property type="molecule type" value="Genomic_DNA"/>
</dbReference>
<accession>A0A9N8MT59</accession>
<dbReference type="InterPro" id="IPR011051">
    <property type="entry name" value="RmlC_Cupin_sf"/>
</dbReference>
<dbReference type="AlphaFoldDB" id="A0A9N8MT59"/>
<dbReference type="SUPFAM" id="SSF51182">
    <property type="entry name" value="RmlC-like cupins"/>
    <property type="match status" value="1"/>
</dbReference>
<evidence type="ECO:0000313" key="1">
    <source>
        <dbReference type="EMBL" id="CAE6901199.1"/>
    </source>
</evidence>
<sequence>MAINKLHDEFHTLDMERGWQLPEGYDPASGAQELVLAGSLDTVNKAGSRTRLLRLPGGLFTKKPFVHDYWEEVFLVEGDLTVGNDENGHGGTPFKGYTYAVRPPGAYHGPFKSEKGCVLLETHYFDPA</sequence>
<keyword evidence="2" id="KW-1185">Reference proteome</keyword>
<dbReference type="Gene3D" id="2.60.120.10">
    <property type="entry name" value="Jelly Rolls"/>
    <property type="match status" value="1"/>
</dbReference>
<proteinExistence type="predicted"/>
<evidence type="ECO:0008006" key="3">
    <source>
        <dbReference type="Google" id="ProtNLM"/>
    </source>
</evidence>
<dbReference type="Proteomes" id="UP000675121">
    <property type="component" value="Unassembled WGS sequence"/>
</dbReference>
<name>A0A9N8MT59_9BURK</name>
<gene>
    <name evidence="1" type="ORF">R70211_03306</name>
</gene>